<dbReference type="VEuPathDB" id="FungiDB:BON22_2590"/>
<feature type="region of interest" description="Disordered" evidence="1">
    <location>
        <begin position="892"/>
        <end position="963"/>
    </location>
</feature>
<dbReference type="PhylomeDB" id="A0A061B5K7"/>
<dbReference type="SUPFAM" id="SSF48425">
    <property type="entry name" value="Sec7 domain"/>
    <property type="match status" value="1"/>
</dbReference>
<dbReference type="SMART" id="SM00222">
    <property type="entry name" value="Sec7"/>
    <property type="match status" value="1"/>
</dbReference>
<name>A0A061B5K7_CYBFA</name>
<feature type="compositionally biased region" description="Basic and acidic residues" evidence="1">
    <location>
        <begin position="900"/>
        <end position="910"/>
    </location>
</feature>
<feature type="compositionally biased region" description="Basic residues" evidence="1">
    <location>
        <begin position="76"/>
        <end position="88"/>
    </location>
</feature>
<feature type="region of interest" description="Disordered" evidence="1">
    <location>
        <begin position="1"/>
        <end position="135"/>
    </location>
</feature>
<accession>A0A061B5K7</accession>
<feature type="compositionally biased region" description="Basic and acidic residues" evidence="1">
    <location>
        <begin position="12"/>
        <end position="29"/>
    </location>
</feature>
<feature type="compositionally biased region" description="Basic and acidic residues" evidence="1">
    <location>
        <begin position="205"/>
        <end position="215"/>
    </location>
</feature>
<dbReference type="PANTHER" id="PTHR10663:SF405">
    <property type="entry name" value="ARF GUANINE NUCLEOTIDE EXCHANGE FACTOR SYT1"/>
    <property type="match status" value="1"/>
</dbReference>
<evidence type="ECO:0000256" key="1">
    <source>
        <dbReference type="SAM" id="MobiDB-lite"/>
    </source>
</evidence>
<dbReference type="PROSITE" id="PS50190">
    <property type="entry name" value="SEC7"/>
    <property type="match status" value="1"/>
</dbReference>
<dbReference type="InterPro" id="IPR035999">
    <property type="entry name" value="Sec7_dom_sf"/>
</dbReference>
<dbReference type="EMBL" id="LK052894">
    <property type="protein sequence ID" value="CDR42310.1"/>
    <property type="molecule type" value="Genomic_DNA"/>
</dbReference>
<dbReference type="GO" id="GO:0032012">
    <property type="term" value="P:regulation of ARF protein signal transduction"/>
    <property type="evidence" value="ECO:0007669"/>
    <property type="project" value="InterPro"/>
</dbReference>
<organism evidence="3">
    <name type="scientific">Cyberlindnera fabianii</name>
    <name type="common">Yeast</name>
    <name type="synonym">Hansenula fabianii</name>
    <dbReference type="NCBI Taxonomy" id="36022"/>
    <lineage>
        <taxon>Eukaryota</taxon>
        <taxon>Fungi</taxon>
        <taxon>Dikarya</taxon>
        <taxon>Ascomycota</taxon>
        <taxon>Saccharomycotina</taxon>
        <taxon>Saccharomycetes</taxon>
        <taxon>Phaffomycetales</taxon>
        <taxon>Phaffomycetaceae</taxon>
        <taxon>Cyberlindnera</taxon>
    </lineage>
</organism>
<feature type="compositionally biased region" description="Polar residues" evidence="1">
    <location>
        <begin position="57"/>
        <end position="75"/>
    </location>
</feature>
<evidence type="ECO:0000259" key="2">
    <source>
        <dbReference type="PROSITE" id="PS50190"/>
    </source>
</evidence>
<dbReference type="GO" id="GO:0005085">
    <property type="term" value="F:guanyl-nucleotide exchange factor activity"/>
    <property type="evidence" value="ECO:0007669"/>
    <property type="project" value="InterPro"/>
</dbReference>
<protein>
    <submittedName>
        <fullName evidence="3">CYFA0S09e00760g1_1</fullName>
    </submittedName>
</protein>
<feature type="compositionally biased region" description="Basic and acidic residues" evidence="1">
    <location>
        <begin position="124"/>
        <end position="135"/>
    </location>
</feature>
<feature type="compositionally biased region" description="Low complexity" evidence="1">
    <location>
        <begin position="90"/>
        <end position="106"/>
    </location>
</feature>
<feature type="compositionally biased region" description="Low complexity" evidence="1">
    <location>
        <begin position="153"/>
        <end position="164"/>
    </location>
</feature>
<dbReference type="InterPro" id="IPR023394">
    <property type="entry name" value="Sec7_C_sf"/>
</dbReference>
<feature type="region of interest" description="Disordered" evidence="1">
    <location>
        <begin position="150"/>
        <end position="218"/>
    </location>
</feature>
<gene>
    <name evidence="3" type="ORF">CYFA0S_09e00760g</name>
</gene>
<feature type="compositionally biased region" description="Basic and acidic residues" evidence="1">
    <location>
        <begin position="186"/>
        <end position="195"/>
    </location>
</feature>
<dbReference type="OrthoDB" id="430364at2759"/>
<dbReference type="Pfam" id="PF01369">
    <property type="entry name" value="Sec7"/>
    <property type="match status" value="1"/>
</dbReference>
<dbReference type="FunFam" id="1.10.1000.11:FF:000002">
    <property type="entry name" value="Cytohesin 1"/>
    <property type="match status" value="1"/>
</dbReference>
<reference evidence="3" key="1">
    <citation type="journal article" date="2014" name="Genome Announc.">
        <title>Genome sequence of the yeast Cyberlindnera fabianii (Hansenula fabianii).</title>
        <authorList>
            <person name="Freel K.C."/>
            <person name="Sarilar V."/>
            <person name="Neuveglise C."/>
            <person name="Devillers H."/>
            <person name="Friedrich A."/>
            <person name="Schacherer J."/>
        </authorList>
    </citation>
    <scope>NUCLEOTIDE SEQUENCE</scope>
    <source>
        <strain evidence="3">YJS4271</strain>
    </source>
</reference>
<feature type="compositionally biased region" description="Polar residues" evidence="1">
    <location>
        <begin position="466"/>
        <end position="477"/>
    </location>
</feature>
<dbReference type="InterPro" id="IPR000904">
    <property type="entry name" value="Sec7_dom"/>
</dbReference>
<dbReference type="PANTHER" id="PTHR10663">
    <property type="entry name" value="GUANYL-NUCLEOTIDE EXCHANGE FACTOR"/>
    <property type="match status" value="1"/>
</dbReference>
<feature type="compositionally biased region" description="Low complexity" evidence="1">
    <location>
        <begin position="255"/>
        <end position="272"/>
    </location>
</feature>
<feature type="region of interest" description="Disordered" evidence="1">
    <location>
        <begin position="251"/>
        <end position="278"/>
    </location>
</feature>
<dbReference type="Gene3D" id="1.10.1000.11">
    <property type="entry name" value="Arf Nucleotide-binding Site Opener,domain 2"/>
    <property type="match status" value="1"/>
</dbReference>
<feature type="domain" description="SEC7" evidence="2">
    <location>
        <begin position="203"/>
        <end position="435"/>
    </location>
</feature>
<dbReference type="AlphaFoldDB" id="A0A061B5K7"/>
<dbReference type="CDD" id="cd00171">
    <property type="entry name" value="Sec7"/>
    <property type="match status" value="1"/>
</dbReference>
<sequence>MDQLRRPATLFRSDHRRKDSIDQITKDLSEAQINHSSTRSRSSTAGSINLTPDIERVSNTSSPARSVISTDSIKLTRSRGHSPTKTKLHSQSSDSPSVSFVSSQVPRISITSGDDDNDNYINDKNSDESTTEHSKLARLRNRTISLFFDQLPSSSSTQRTKSMSPVRKRSLSIGEKSPLRPVLPRAHSDGKHETRNTITSPTEPHSNKSQRDIVRNRSRTMGSVDNDLYHKRNGSMAKTLGSMVMLKPRANTDVSHSPSSSSTSDLISRTSSLPEVELEDTPETYLEKLALEGYEYEVSSILANDDSEFFKTCLQTYIRQTFDFTADPLDFALRKFLLSCELPKEAQQIDRVLECFSQRYYDCNGDCWDNKDQIYFLTFSLVMLHTDHFNSNNKKKMTKEEFVKNTRVDDPNDKVNNAFMSRELFEYLFDNITVARFIQKNQVSQSTTVPPLYLLPKRIFSSSSSTNLESMTASPRHSTQRSQSISSTTSQFFNTTNIADPYFYLITNQVPLLRLSTDPLRVTSPFQSLLSDSFTESHIVNVRDALTDPNGTFLKFSKECNWLPGRTEIAFKGVQDINHSPFSLLRIVRVAELYREETVTNKFFAIGGSSRVIWKKCYGVLTLCGFFIFDNLNFIPLAHREDFLSVTSTSNKRTSPLIIDVVNESSLRSCKKLNLNGLFACQTGLDDTSFTFNLFSTNRKDILSCPTRQSVSLWVVAINFIAALDCCHIEYPAHVNHEVIPIRSTSIGDKANKLISNIPTSKKKIDDVLKVERHLGIVAPLANRTRDYLMQHYHALKVRIDWLWYEVERNQVYLSILRNELLRIENDDSYSVSAVDQETFLEDSFINDDVTGDADRSTHGKSKLNIVTAASDEAIEINDGCVLVNGDCSTEDIDAPGTKKNLEIDSERGVDALSEDTDNPTETSDAVPGEIGVKEEILRATSGASDDDDEDGDTYVDAETGIQ</sequence>
<proteinExistence type="predicted"/>
<evidence type="ECO:0000313" key="3">
    <source>
        <dbReference type="EMBL" id="CDR42310.1"/>
    </source>
</evidence>
<feature type="compositionally biased region" description="Acidic residues" evidence="1">
    <location>
        <begin position="945"/>
        <end position="956"/>
    </location>
</feature>
<feature type="region of interest" description="Disordered" evidence="1">
    <location>
        <begin position="466"/>
        <end position="486"/>
    </location>
</feature>